<dbReference type="Proteomes" id="UP000613840">
    <property type="component" value="Unassembled WGS sequence"/>
</dbReference>
<gene>
    <name evidence="1" type="ORF">GCM10011575_21110</name>
</gene>
<keyword evidence="2" id="KW-1185">Reference proteome</keyword>
<dbReference type="AlphaFoldDB" id="A0A917S7F0"/>
<dbReference type="EMBL" id="BMMZ01000004">
    <property type="protein sequence ID" value="GGL62356.1"/>
    <property type="molecule type" value="Genomic_DNA"/>
</dbReference>
<organism evidence="1 2">
    <name type="scientific">Microlunatus endophyticus</name>
    <dbReference type="NCBI Taxonomy" id="1716077"/>
    <lineage>
        <taxon>Bacteria</taxon>
        <taxon>Bacillati</taxon>
        <taxon>Actinomycetota</taxon>
        <taxon>Actinomycetes</taxon>
        <taxon>Propionibacteriales</taxon>
        <taxon>Propionibacteriaceae</taxon>
        <taxon>Microlunatus</taxon>
    </lineage>
</organism>
<dbReference type="RefSeq" id="WP_188895235.1">
    <property type="nucleotide sequence ID" value="NZ_BMMZ01000004.1"/>
</dbReference>
<reference evidence="1" key="1">
    <citation type="journal article" date="2014" name="Int. J. Syst. Evol. Microbiol.">
        <title>Complete genome sequence of Corynebacterium casei LMG S-19264T (=DSM 44701T), isolated from a smear-ripened cheese.</title>
        <authorList>
            <consortium name="US DOE Joint Genome Institute (JGI-PGF)"/>
            <person name="Walter F."/>
            <person name="Albersmeier A."/>
            <person name="Kalinowski J."/>
            <person name="Ruckert C."/>
        </authorList>
    </citation>
    <scope>NUCLEOTIDE SEQUENCE</scope>
    <source>
        <strain evidence="1">CGMCC 4.7306</strain>
    </source>
</reference>
<dbReference type="SUPFAM" id="SSF54427">
    <property type="entry name" value="NTF2-like"/>
    <property type="match status" value="1"/>
</dbReference>
<accession>A0A917S7F0</accession>
<name>A0A917S7F0_9ACTN</name>
<proteinExistence type="predicted"/>
<reference evidence="1" key="2">
    <citation type="submission" date="2020-09" db="EMBL/GenBank/DDBJ databases">
        <authorList>
            <person name="Sun Q."/>
            <person name="Zhou Y."/>
        </authorList>
    </citation>
    <scope>NUCLEOTIDE SEQUENCE</scope>
    <source>
        <strain evidence="1">CGMCC 4.7306</strain>
    </source>
</reference>
<sequence length="83" mass="9149">MIADIGHAVRGPEDLKKLITDFRSTRTGLTYSHLRSYDGGEHGVSVWNAERRDFHVGGIGVFDFTPEGKIGHVYSVTGERAFG</sequence>
<evidence type="ECO:0000313" key="2">
    <source>
        <dbReference type="Proteomes" id="UP000613840"/>
    </source>
</evidence>
<evidence type="ECO:0000313" key="1">
    <source>
        <dbReference type="EMBL" id="GGL62356.1"/>
    </source>
</evidence>
<protein>
    <submittedName>
        <fullName evidence="1">Uncharacterized protein</fullName>
    </submittedName>
</protein>
<comment type="caution">
    <text evidence="1">The sequence shown here is derived from an EMBL/GenBank/DDBJ whole genome shotgun (WGS) entry which is preliminary data.</text>
</comment>
<dbReference type="InterPro" id="IPR032710">
    <property type="entry name" value="NTF2-like_dom_sf"/>
</dbReference>